<evidence type="ECO:0000313" key="2">
    <source>
        <dbReference type="Proteomes" id="UP000182769"/>
    </source>
</evidence>
<protein>
    <submittedName>
        <fullName evidence="1">Uncharacterized protein</fullName>
    </submittedName>
</protein>
<dbReference type="Proteomes" id="UP000182769">
    <property type="component" value="Unassembled WGS sequence"/>
</dbReference>
<accession>A0A0K6IUH9</accession>
<evidence type="ECO:0000313" key="1">
    <source>
        <dbReference type="EMBL" id="CUB06743.1"/>
    </source>
</evidence>
<keyword evidence="2" id="KW-1185">Reference proteome</keyword>
<organism evidence="1 2">
    <name type="scientific">Marinomonas fungiae</name>
    <dbReference type="NCBI Taxonomy" id="1137284"/>
    <lineage>
        <taxon>Bacteria</taxon>
        <taxon>Pseudomonadati</taxon>
        <taxon>Pseudomonadota</taxon>
        <taxon>Gammaproteobacteria</taxon>
        <taxon>Oceanospirillales</taxon>
        <taxon>Oceanospirillaceae</taxon>
        <taxon>Marinomonas</taxon>
    </lineage>
</organism>
<dbReference type="AlphaFoldDB" id="A0A0K6IUH9"/>
<reference evidence="2" key="1">
    <citation type="submission" date="2015-08" db="EMBL/GenBank/DDBJ databases">
        <authorList>
            <person name="Varghese N."/>
        </authorList>
    </citation>
    <scope>NUCLEOTIDE SEQUENCE [LARGE SCALE GENOMIC DNA]</scope>
    <source>
        <strain evidence="2">JCM 18476</strain>
    </source>
</reference>
<dbReference type="RefSeq" id="WP_055464750.1">
    <property type="nucleotide sequence ID" value="NZ_CYHG01000021.1"/>
</dbReference>
<proteinExistence type="predicted"/>
<name>A0A0K6IUH9_9GAMM</name>
<sequence length="281" mass="31029">MKKRIPVKELLIDPRIGHNLQDLCEKNELLESDSLSDKLVRTLRLLTKEGVDPSSLSYSEIQDLARAAGISDNLSRTTIKQAREMLSVGGRTRDQSKTDMALYVVNKKLAGLFLMDDEQFDVARVHAAIADLIIPIVLLKAQYAKTPSKNFIKVAPYANKLAAGSNAGCELLMTLLENPDTGFNYKHMCNLVLKNTQTHLSYATVQKIEKTAEWAVESFRTHGKDVEAVVEVALKLKPAINQLKAIDAAELANVVPTLLVTALEAAILSKGIGRRQLFNHI</sequence>
<dbReference type="STRING" id="1137284.GCA_001418205_03770"/>
<dbReference type="EMBL" id="CYHG01000021">
    <property type="protein sequence ID" value="CUB06743.1"/>
    <property type="molecule type" value="Genomic_DNA"/>
</dbReference>
<gene>
    <name evidence="1" type="ORF">Ga0061065_12146</name>
</gene>